<dbReference type="Pfam" id="PF00561">
    <property type="entry name" value="Abhydrolase_1"/>
    <property type="match status" value="1"/>
</dbReference>
<dbReference type="InterPro" id="IPR000073">
    <property type="entry name" value="AB_hydrolase_1"/>
</dbReference>
<name>A0ABR3HMF4_LOXSC</name>
<proteinExistence type="inferred from homology"/>
<keyword evidence="3 6" id="KW-0442">Lipid degradation</keyword>
<feature type="domain" description="AB hydrolase-1" evidence="8">
    <location>
        <begin position="92"/>
        <end position="215"/>
    </location>
</feature>
<organism evidence="9 10">
    <name type="scientific">Loxostege sticticalis</name>
    <name type="common">Beet webworm moth</name>
    <dbReference type="NCBI Taxonomy" id="481309"/>
    <lineage>
        <taxon>Eukaryota</taxon>
        <taxon>Metazoa</taxon>
        <taxon>Ecdysozoa</taxon>
        <taxon>Arthropoda</taxon>
        <taxon>Hexapoda</taxon>
        <taxon>Insecta</taxon>
        <taxon>Pterygota</taxon>
        <taxon>Neoptera</taxon>
        <taxon>Endopterygota</taxon>
        <taxon>Lepidoptera</taxon>
        <taxon>Glossata</taxon>
        <taxon>Ditrysia</taxon>
        <taxon>Pyraloidea</taxon>
        <taxon>Crambidae</taxon>
        <taxon>Pyraustinae</taxon>
        <taxon>Loxostege</taxon>
    </lineage>
</organism>
<evidence type="ECO:0000259" key="8">
    <source>
        <dbReference type="Pfam" id="PF00561"/>
    </source>
</evidence>
<sequence length="415" mass="47053">MKKILIFLAAILQVHSQLLEINVDVEIQQPEESPEQSPGQLPEPLPAQLTEDGRLNFVALANKYGFQASEESIITEDGYILSLFHIHGNPCKPMLLIHGNTGTGDCWIVRGNNSLAITLARRGYDVWVANQRGSRYSRKHIFLDPDLQPEKFFNFTFYELAVYDMPPVIDFILQETGQEQLTAIGWSVGTTQLYVLGAEKPEYNDKIKLAVSLAPISVLQNLRGLVKWAAAIGPEGLELFKLANVQELISFHQTAPALQAICLQPGGYELCFQILFFSVFGYDPDGLEPEFQNTLYGHFPGGSSRKLFSHLVQVIKRNKFAKYDYGFERNLIVYNSTEPPEFDLRKVTMKSALFMGKEDFLGTVADAELLKGLLPNVVHYQVLPYEKFNHIDFVWGRYAPDNFQPYLMEVLDKYE</sequence>
<evidence type="ECO:0000256" key="2">
    <source>
        <dbReference type="ARBA" id="ARBA00022729"/>
    </source>
</evidence>
<gene>
    <name evidence="9" type="ORF">ABMA27_004128</name>
</gene>
<evidence type="ECO:0000313" key="10">
    <source>
        <dbReference type="Proteomes" id="UP001549920"/>
    </source>
</evidence>
<evidence type="ECO:0000313" key="9">
    <source>
        <dbReference type="EMBL" id="KAL0871596.1"/>
    </source>
</evidence>
<dbReference type="Proteomes" id="UP001549920">
    <property type="component" value="Unassembled WGS sequence"/>
</dbReference>
<protein>
    <recommendedName>
        <fullName evidence="6">Lipase</fullName>
    </recommendedName>
</protein>
<comment type="caution">
    <text evidence="9">The sequence shown here is derived from an EMBL/GenBank/DDBJ whole genome shotgun (WGS) entry which is preliminary data.</text>
</comment>
<comment type="similarity">
    <text evidence="1 6">Belongs to the AB hydrolase superfamily. Lipase family.</text>
</comment>
<dbReference type="InterPro" id="IPR025483">
    <property type="entry name" value="Lipase_euk"/>
</dbReference>
<accession>A0ABR3HMF4</accession>
<reference evidence="9 10" key="1">
    <citation type="submission" date="2024-06" db="EMBL/GenBank/DDBJ databases">
        <title>A chromosome-level genome assembly of beet webworm, Loxostege sticticalis.</title>
        <authorList>
            <person name="Zhang Y."/>
        </authorList>
    </citation>
    <scope>NUCLEOTIDE SEQUENCE [LARGE SCALE GENOMIC DNA]</scope>
    <source>
        <strain evidence="9">AQ026</strain>
        <tissue evidence="9">Whole body</tissue>
    </source>
</reference>
<dbReference type="PIRSF" id="PIRSF000862">
    <property type="entry name" value="Steryl_ester_lip"/>
    <property type="match status" value="1"/>
</dbReference>
<dbReference type="InterPro" id="IPR029058">
    <property type="entry name" value="AB_hydrolase_fold"/>
</dbReference>
<evidence type="ECO:0000256" key="3">
    <source>
        <dbReference type="ARBA" id="ARBA00022963"/>
    </source>
</evidence>
<keyword evidence="4" id="KW-0443">Lipid metabolism</keyword>
<keyword evidence="10" id="KW-1185">Reference proteome</keyword>
<feature type="signal peptide" evidence="7">
    <location>
        <begin position="1"/>
        <end position="16"/>
    </location>
</feature>
<dbReference type="PANTHER" id="PTHR11005">
    <property type="entry name" value="LYSOSOMAL ACID LIPASE-RELATED"/>
    <property type="match status" value="1"/>
</dbReference>
<keyword evidence="2 7" id="KW-0732">Signal</keyword>
<evidence type="ECO:0000256" key="5">
    <source>
        <dbReference type="ARBA" id="ARBA00023180"/>
    </source>
</evidence>
<evidence type="ECO:0000256" key="6">
    <source>
        <dbReference type="PIRNR" id="PIRNR000862"/>
    </source>
</evidence>
<keyword evidence="6" id="KW-0378">Hydrolase</keyword>
<dbReference type="Gene3D" id="3.40.50.1820">
    <property type="entry name" value="alpha/beta hydrolase"/>
    <property type="match status" value="1"/>
</dbReference>
<dbReference type="EMBL" id="JBEUOH010000016">
    <property type="protein sequence ID" value="KAL0871596.1"/>
    <property type="molecule type" value="Genomic_DNA"/>
</dbReference>
<evidence type="ECO:0000256" key="4">
    <source>
        <dbReference type="ARBA" id="ARBA00023098"/>
    </source>
</evidence>
<dbReference type="SUPFAM" id="SSF53474">
    <property type="entry name" value="alpha/beta-Hydrolases"/>
    <property type="match status" value="1"/>
</dbReference>
<evidence type="ECO:0000256" key="1">
    <source>
        <dbReference type="ARBA" id="ARBA00010701"/>
    </source>
</evidence>
<evidence type="ECO:0000256" key="7">
    <source>
        <dbReference type="SAM" id="SignalP"/>
    </source>
</evidence>
<keyword evidence="5" id="KW-0325">Glycoprotein</keyword>
<feature type="chain" id="PRO_5047168523" description="Lipase" evidence="7">
    <location>
        <begin position="17"/>
        <end position="415"/>
    </location>
</feature>